<protein>
    <submittedName>
        <fullName evidence="1">Uncharacterized protein</fullName>
    </submittedName>
</protein>
<reference evidence="1 2" key="1">
    <citation type="submission" date="2018-08" db="EMBL/GenBank/DDBJ databases">
        <title>Mountain-cultivated ginseng endophyte, Burkholderia stabilis and its activity against ginseng root rot disease.</title>
        <authorList>
            <person name="Tapan Kumar M."/>
            <person name="Bae H."/>
            <person name="Shanmugam G."/>
            <person name="Jeon J."/>
        </authorList>
    </citation>
    <scope>NUCLEOTIDE SEQUENCE [LARGE SCALE GENOMIC DNA]</scope>
    <source>
        <strain evidence="1 2">EB159</strain>
    </source>
</reference>
<name>A0A4Q2A5K6_9BURK</name>
<evidence type="ECO:0000313" key="1">
    <source>
        <dbReference type="EMBL" id="RXV64592.1"/>
    </source>
</evidence>
<organism evidence="1 2">
    <name type="scientific">Burkholderia stabilis</name>
    <dbReference type="NCBI Taxonomy" id="95485"/>
    <lineage>
        <taxon>Bacteria</taxon>
        <taxon>Pseudomonadati</taxon>
        <taxon>Pseudomonadota</taxon>
        <taxon>Betaproteobacteria</taxon>
        <taxon>Burkholderiales</taxon>
        <taxon>Burkholderiaceae</taxon>
        <taxon>Burkholderia</taxon>
        <taxon>Burkholderia cepacia complex</taxon>
    </lineage>
</organism>
<comment type="caution">
    <text evidence="1">The sequence shown here is derived from an EMBL/GenBank/DDBJ whole genome shotgun (WGS) entry which is preliminary data.</text>
</comment>
<dbReference type="AlphaFoldDB" id="A0A4Q2A5K6"/>
<sequence>MSEVQERPVSRSQDAFELEGRTVGEVARYLEQSLRATELEPEWATVANHFDDANEAVYGPTRSSAWPGGGDFRRRTRVSIERGTAEGWIVLLDSVWLADEDATGHWRTQPLIRIKTLTRSNGWAVAAVVSNLLDID</sequence>
<evidence type="ECO:0000313" key="2">
    <source>
        <dbReference type="Proteomes" id="UP000289650"/>
    </source>
</evidence>
<accession>A0A4Q2A5K6</accession>
<dbReference type="RefSeq" id="WP_129518601.1">
    <property type="nucleotide sequence ID" value="NZ_QWEX01000004.1"/>
</dbReference>
<dbReference type="OrthoDB" id="8964201at2"/>
<gene>
    <name evidence="1" type="ORF">D1006_39985</name>
</gene>
<proteinExistence type="predicted"/>
<dbReference type="EMBL" id="QWEX01000004">
    <property type="protein sequence ID" value="RXV64592.1"/>
    <property type="molecule type" value="Genomic_DNA"/>
</dbReference>
<dbReference type="Proteomes" id="UP000289650">
    <property type="component" value="Unassembled WGS sequence"/>
</dbReference>